<evidence type="ECO:0000256" key="1">
    <source>
        <dbReference type="SAM" id="MobiDB-lite"/>
    </source>
</evidence>
<feature type="region of interest" description="Disordered" evidence="1">
    <location>
        <begin position="532"/>
        <end position="563"/>
    </location>
</feature>
<dbReference type="CDD" id="cd09906">
    <property type="entry name" value="H3TH_YEN1"/>
    <property type="match status" value="1"/>
</dbReference>
<proteinExistence type="predicted"/>
<feature type="compositionally biased region" description="Acidic residues" evidence="1">
    <location>
        <begin position="533"/>
        <end position="549"/>
    </location>
</feature>
<feature type="region of interest" description="Disordered" evidence="1">
    <location>
        <begin position="761"/>
        <end position="791"/>
    </location>
</feature>
<accession>A0A4Q9MBF0</accession>
<dbReference type="SMART" id="SM00484">
    <property type="entry name" value="XPGI"/>
    <property type="match status" value="1"/>
</dbReference>
<dbReference type="AlphaFoldDB" id="A0A4Q9MBF0"/>
<organism evidence="3">
    <name type="scientific">Dichomitus squalens</name>
    <dbReference type="NCBI Taxonomy" id="114155"/>
    <lineage>
        <taxon>Eukaryota</taxon>
        <taxon>Fungi</taxon>
        <taxon>Dikarya</taxon>
        <taxon>Basidiomycota</taxon>
        <taxon>Agaricomycotina</taxon>
        <taxon>Agaricomycetes</taxon>
        <taxon>Polyporales</taxon>
        <taxon>Polyporaceae</taxon>
        <taxon>Dichomitus</taxon>
    </lineage>
</organism>
<dbReference type="InterPro" id="IPR041177">
    <property type="entry name" value="GEN1_C"/>
</dbReference>
<evidence type="ECO:0000313" key="3">
    <source>
        <dbReference type="EMBL" id="TBU22981.1"/>
    </source>
</evidence>
<dbReference type="GO" id="GO:0006281">
    <property type="term" value="P:DNA repair"/>
    <property type="evidence" value="ECO:0007669"/>
    <property type="project" value="UniProtKB-ARBA"/>
</dbReference>
<dbReference type="CDD" id="cd09870">
    <property type="entry name" value="PIN_YEN1"/>
    <property type="match status" value="1"/>
</dbReference>
<dbReference type="OrthoDB" id="2959108at2759"/>
<dbReference type="Gene3D" id="3.40.50.1010">
    <property type="entry name" value="5'-nuclease"/>
    <property type="match status" value="2"/>
</dbReference>
<feature type="compositionally biased region" description="Low complexity" evidence="1">
    <location>
        <begin position="597"/>
        <end position="627"/>
    </location>
</feature>
<dbReference type="EMBL" id="ML143519">
    <property type="protein sequence ID" value="TBU22981.1"/>
    <property type="molecule type" value="Genomic_DNA"/>
</dbReference>
<gene>
    <name evidence="3" type="ORF">BD311DRAFT_811059</name>
</gene>
<feature type="region of interest" description="Disordered" evidence="1">
    <location>
        <begin position="588"/>
        <end position="627"/>
    </location>
</feature>
<dbReference type="Pfam" id="PF18380">
    <property type="entry name" value="GEN1_C"/>
    <property type="match status" value="1"/>
</dbReference>
<feature type="compositionally biased region" description="Acidic residues" evidence="1">
    <location>
        <begin position="1092"/>
        <end position="1103"/>
    </location>
</feature>
<dbReference type="PANTHER" id="PTHR11081">
    <property type="entry name" value="FLAP ENDONUCLEASE FAMILY MEMBER"/>
    <property type="match status" value="1"/>
</dbReference>
<dbReference type="InterPro" id="IPR029060">
    <property type="entry name" value="PIN-like_dom_sf"/>
</dbReference>
<dbReference type="PANTHER" id="PTHR11081:SF75">
    <property type="entry name" value="ENDONUCLEASE, PUTATIVE (AFU_ORTHOLOGUE AFUA_3G13260)-RELATED"/>
    <property type="match status" value="1"/>
</dbReference>
<sequence>MGVSGLWEIINKSCQTRSVAHLAVVDGFEENKHGTRTLRVGIDASLWLQHVSTAKWLSTKKNPNAANAQGARNVGVNPELRTLFFRLAHWSKLPVSLLFVFDGRGRPLEKRGSKMGKSGSHELAPKFKELIRLFGMDWREAKGEAEAELAFLNQVGAIDAVVTDDIDCLIFGAQTVVKNFGLDLSGNKGNPPKNADGNISKAHAHVYTADDIRRHPDVRLTRGGLILFALMSGGDYDTGIFRCGPAMAHAMARSGFGEQLVQAYERYGESGHFTIWLEQWRTELQTAIRANSHGLMARGAPNFVIPQEWPKVKTLQLYVEPVTSASNGGNCGGPPRDREPLDLPGLAWFCEKHFEDWGYKSAILKRFGSLLTQSLVMRVLRAAALEADNREKDRRIAQGLPTVEASVRVPLRPRPYEAVGTSATLVKMTLAPKARGGGYAAQRSIDLEALRSAFARPDTPEPDDRGPGAGVECVEDTHPLIVGITGRREHVSTDKLPELRVKVCREQLVAIAESGIKGLHDEPGPRKRWIAYTEDEPDEGDEEDEDEGEDGRKKKKRGKKTDPRDDMLLWIPETIMRQVHPALVEEWENNRNRGRARGSNMSGNAASRNRAAAAPRPQPGAPQAVAPQAYRPVAPPAADPVPMLHVAAAAAPSVQPPAPQPAPQRAGRGKGKARAASHNEYDYLAINPYASSAPPQHDFNPMVDTSLPFRRCGFMFTWPDPDDPDQLIVDTDERDDLPTEMNYREIGNASVFGEYDRLSAVSRSAPRTQARTRVSTTPSARSAPSQAQQGAPSLFAHEAPVLTSAAASASGVPANQPEPRIRGTTPKSKKRKQNERQAGEGDVNDDPWVVPQDYGRNRFSQHAQEINRYLGIGPDGEPVPIPKGSKKTRGRKPSALAASLAPMSASASAKDSRMRTEKGKGKERTYRDPSPFSSPSQAKRRKTGHEGTVQDTRSFDEPGPSNGGLTSTSRGQVDPLFLDSDSSRSPSPLNVWPRSSPAPPPSSSAFTTSSTSRSVRVGIPPSVPASPCPAKRPIADDIISLSSDSGDDTNAGGRRSPHDWLQDLAPFNGAASFYSQRKAREAQRSLNAAPDIDPEAQNEDDAMVLDPEPSALSSPTHTFKPKLSEFDYSSASASSQRSFRNPPMPSSSQESALDDDIFRDVTVVRVLR</sequence>
<feature type="region of interest" description="Disordered" evidence="1">
    <location>
        <begin position="805"/>
        <end position="1062"/>
    </location>
</feature>
<dbReference type="SUPFAM" id="SSF47807">
    <property type="entry name" value="5' to 3' exonuclease, C-terminal subdomain"/>
    <property type="match status" value="1"/>
</dbReference>
<dbReference type="SUPFAM" id="SSF88723">
    <property type="entry name" value="PIN domain-like"/>
    <property type="match status" value="1"/>
</dbReference>
<feature type="compositionally biased region" description="Low complexity" evidence="1">
    <location>
        <begin position="1003"/>
        <end position="1014"/>
    </location>
</feature>
<dbReference type="InterPro" id="IPR037316">
    <property type="entry name" value="Yen1_H3TH"/>
</dbReference>
<dbReference type="PRINTS" id="PR00853">
    <property type="entry name" value="XPGRADSUPER"/>
</dbReference>
<feature type="compositionally biased region" description="Low complexity" evidence="1">
    <location>
        <begin position="974"/>
        <end position="995"/>
    </location>
</feature>
<dbReference type="InterPro" id="IPR006084">
    <property type="entry name" value="XPG/Rad2"/>
</dbReference>
<reference evidence="3" key="1">
    <citation type="submission" date="2019-01" db="EMBL/GenBank/DDBJ databases">
        <title>Draft genome sequences of three monokaryotic isolates of the white-rot basidiomycete fungus Dichomitus squalens.</title>
        <authorList>
            <consortium name="DOE Joint Genome Institute"/>
            <person name="Lopez S.C."/>
            <person name="Andreopoulos B."/>
            <person name="Pangilinan J."/>
            <person name="Lipzen A."/>
            <person name="Riley R."/>
            <person name="Ahrendt S."/>
            <person name="Ng V."/>
            <person name="Barry K."/>
            <person name="Daum C."/>
            <person name="Grigoriev I.V."/>
            <person name="Hilden K.S."/>
            <person name="Makela M.R."/>
            <person name="de Vries R.P."/>
        </authorList>
    </citation>
    <scope>NUCLEOTIDE SEQUENCE [LARGE SCALE GENOMIC DNA]</scope>
    <source>
        <strain evidence="3">OM18370.1</strain>
    </source>
</reference>
<feature type="domain" description="XPG-I" evidence="2">
    <location>
        <begin position="132"/>
        <end position="212"/>
    </location>
</feature>
<dbReference type="Pfam" id="PF00867">
    <property type="entry name" value="XPG_I"/>
    <property type="match status" value="1"/>
</dbReference>
<dbReference type="GO" id="GO:0017108">
    <property type="term" value="F:5'-flap endonuclease activity"/>
    <property type="evidence" value="ECO:0007669"/>
    <property type="project" value="TreeGrafter"/>
</dbReference>
<evidence type="ECO:0000259" key="2">
    <source>
        <dbReference type="SMART" id="SM00484"/>
    </source>
</evidence>
<feature type="compositionally biased region" description="Basic and acidic residues" evidence="1">
    <location>
        <begin position="910"/>
        <end position="927"/>
    </location>
</feature>
<feature type="compositionally biased region" description="Low complexity" evidence="1">
    <location>
        <begin position="893"/>
        <end position="909"/>
    </location>
</feature>
<dbReference type="InterPro" id="IPR036279">
    <property type="entry name" value="5-3_exonuclease_C_sf"/>
</dbReference>
<dbReference type="InterPro" id="IPR006086">
    <property type="entry name" value="XPG-I_dom"/>
</dbReference>
<dbReference type="GO" id="GO:0008821">
    <property type="term" value="F:crossover junction DNA endonuclease activity"/>
    <property type="evidence" value="ECO:0007669"/>
    <property type="project" value="InterPro"/>
</dbReference>
<name>A0A4Q9MBF0_9APHY</name>
<protein>
    <recommendedName>
        <fullName evidence="2">XPG-I domain-containing protein</fullName>
    </recommendedName>
</protein>
<feature type="region of interest" description="Disordered" evidence="1">
    <location>
        <begin position="651"/>
        <end position="676"/>
    </location>
</feature>
<dbReference type="Proteomes" id="UP000292957">
    <property type="component" value="Unassembled WGS sequence"/>
</dbReference>
<feature type="region of interest" description="Disordered" evidence="1">
    <location>
        <begin position="1075"/>
        <end position="1155"/>
    </location>
</feature>